<dbReference type="InterPro" id="IPR001387">
    <property type="entry name" value="Cro/C1-type_HTH"/>
</dbReference>
<dbReference type="SUPFAM" id="SSF47413">
    <property type="entry name" value="lambda repressor-like DNA-binding domains"/>
    <property type="match status" value="1"/>
</dbReference>
<keyword evidence="2" id="KW-1133">Transmembrane helix</keyword>
<dbReference type="PROSITE" id="PS50943">
    <property type="entry name" value="HTH_CROC1"/>
    <property type="match status" value="1"/>
</dbReference>
<keyword evidence="1" id="KW-0238">DNA-binding</keyword>
<dbReference type="PANTHER" id="PTHR46558:SF4">
    <property type="entry name" value="DNA-BIDING PHAGE PROTEIN"/>
    <property type="match status" value="1"/>
</dbReference>
<sequence length="139" mass="16185">MKMEVYQMEVGERLKARRNELNLTQDQVAESLGITRQTMSNWENGRSYPDIERVIRLSELYALSLDELLKGDQKMVRHLQENTVVNHFLKLFIGMLLVNVALMVVLMLVQSMSETFLFMIFALIGLNTLSLFYLIIKKI</sequence>
<dbReference type="InterPro" id="IPR010982">
    <property type="entry name" value="Lambda_DNA-bd_dom_sf"/>
</dbReference>
<protein>
    <recommendedName>
        <fullName evidence="3">HTH cro/C1-type domain-containing protein</fullName>
    </recommendedName>
</protein>
<dbReference type="Proteomes" id="UP000183700">
    <property type="component" value="Unassembled WGS sequence"/>
</dbReference>
<dbReference type="STRING" id="319970.RV00_GL002071"/>
<dbReference type="AlphaFoldDB" id="A0A1L8SV06"/>
<keyword evidence="2" id="KW-0812">Transmembrane</keyword>
<name>A0A1L8SV06_9ENTE</name>
<dbReference type="EMBL" id="JXKM01000004">
    <property type="protein sequence ID" value="OJG35927.1"/>
    <property type="molecule type" value="Genomic_DNA"/>
</dbReference>
<dbReference type="GO" id="GO:0003677">
    <property type="term" value="F:DNA binding"/>
    <property type="evidence" value="ECO:0007669"/>
    <property type="project" value="UniProtKB-KW"/>
</dbReference>
<organism evidence="4 5">
    <name type="scientific">Enterococcus devriesei</name>
    <dbReference type="NCBI Taxonomy" id="319970"/>
    <lineage>
        <taxon>Bacteria</taxon>
        <taxon>Bacillati</taxon>
        <taxon>Bacillota</taxon>
        <taxon>Bacilli</taxon>
        <taxon>Lactobacillales</taxon>
        <taxon>Enterococcaceae</taxon>
        <taxon>Enterococcus</taxon>
    </lineage>
</organism>
<evidence type="ECO:0000259" key="3">
    <source>
        <dbReference type="PROSITE" id="PS50943"/>
    </source>
</evidence>
<evidence type="ECO:0000313" key="5">
    <source>
        <dbReference type="Proteomes" id="UP000183700"/>
    </source>
</evidence>
<reference evidence="4 5" key="1">
    <citation type="submission" date="2014-12" db="EMBL/GenBank/DDBJ databases">
        <title>Draft genome sequences of 29 type strains of Enterococci.</title>
        <authorList>
            <person name="Zhong Z."/>
            <person name="Sun Z."/>
            <person name="Liu W."/>
            <person name="Zhang W."/>
            <person name="Zhang H."/>
        </authorList>
    </citation>
    <scope>NUCLEOTIDE SEQUENCE [LARGE SCALE GENOMIC DNA]</scope>
    <source>
        <strain evidence="4 5">DSM 22802</strain>
    </source>
</reference>
<proteinExistence type="predicted"/>
<dbReference type="PANTHER" id="PTHR46558">
    <property type="entry name" value="TRACRIPTIONAL REGULATORY PROTEIN-RELATED-RELATED"/>
    <property type="match status" value="1"/>
</dbReference>
<dbReference type="Pfam" id="PF12844">
    <property type="entry name" value="HTH_19"/>
    <property type="match status" value="1"/>
</dbReference>
<comment type="caution">
    <text evidence="4">The sequence shown here is derived from an EMBL/GenBank/DDBJ whole genome shotgun (WGS) entry which is preliminary data.</text>
</comment>
<evidence type="ECO:0000256" key="1">
    <source>
        <dbReference type="ARBA" id="ARBA00023125"/>
    </source>
</evidence>
<feature type="domain" description="HTH cro/C1-type" evidence="3">
    <location>
        <begin position="14"/>
        <end position="68"/>
    </location>
</feature>
<feature type="transmembrane region" description="Helical" evidence="2">
    <location>
        <begin position="115"/>
        <end position="136"/>
    </location>
</feature>
<gene>
    <name evidence="4" type="ORF">RV00_GL002071</name>
</gene>
<evidence type="ECO:0000256" key="2">
    <source>
        <dbReference type="SAM" id="Phobius"/>
    </source>
</evidence>
<keyword evidence="2" id="KW-0472">Membrane</keyword>
<evidence type="ECO:0000313" key="4">
    <source>
        <dbReference type="EMBL" id="OJG35927.1"/>
    </source>
</evidence>
<accession>A0A1L8SV06</accession>
<keyword evidence="5" id="KW-1185">Reference proteome</keyword>
<feature type="transmembrane region" description="Helical" evidence="2">
    <location>
        <begin position="88"/>
        <end position="109"/>
    </location>
</feature>
<dbReference type="SMART" id="SM00530">
    <property type="entry name" value="HTH_XRE"/>
    <property type="match status" value="1"/>
</dbReference>
<dbReference type="Gene3D" id="1.10.260.40">
    <property type="entry name" value="lambda repressor-like DNA-binding domains"/>
    <property type="match status" value="1"/>
</dbReference>
<dbReference type="CDD" id="cd00093">
    <property type="entry name" value="HTH_XRE"/>
    <property type="match status" value="1"/>
</dbReference>